<dbReference type="RefSeq" id="WP_345473215.1">
    <property type="nucleotide sequence ID" value="NZ_CP125942.1"/>
</dbReference>
<dbReference type="InterPro" id="IPR023393">
    <property type="entry name" value="START-like_dom_sf"/>
</dbReference>
<dbReference type="Gene3D" id="3.30.530.20">
    <property type="match status" value="1"/>
</dbReference>
<dbReference type="Proteomes" id="UP001486888">
    <property type="component" value="Chromosome"/>
</dbReference>
<gene>
    <name evidence="1" type="ORF">QMQ05_04030</name>
</gene>
<evidence type="ECO:0000313" key="1">
    <source>
        <dbReference type="EMBL" id="XAO46708.1"/>
    </source>
</evidence>
<dbReference type="AlphaFoldDB" id="A0AAU6WEZ6"/>
<keyword evidence="2" id="KW-1185">Reference proteome</keyword>
<dbReference type="CDD" id="cd07820">
    <property type="entry name" value="SRPBCC_3"/>
    <property type="match status" value="1"/>
</dbReference>
<protein>
    <submittedName>
        <fullName evidence="1">SRPBCC family protein</fullName>
    </submittedName>
</protein>
<name>A0AAU6WEZ6_9MICC</name>
<evidence type="ECO:0000313" key="2">
    <source>
        <dbReference type="Proteomes" id="UP001486888"/>
    </source>
</evidence>
<organism evidence="1 2">
    <name type="scientific">Glutamicibacter ectropisis</name>
    <dbReference type="NCBI Taxonomy" id="3046593"/>
    <lineage>
        <taxon>Bacteria</taxon>
        <taxon>Bacillati</taxon>
        <taxon>Actinomycetota</taxon>
        <taxon>Actinomycetes</taxon>
        <taxon>Micrococcales</taxon>
        <taxon>Micrococcaceae</taxon>
        <taxon>Glutamicibacter</taxon>
    </lineage>
</organism>
<dbReference type="SUPFAM" id="SSF55961">
    <property type="entry name" value="Bet v1-like"/>
    <property type="match status" value="1"/>
</dbReference>
<sequence length="150" mass="17225">MAVYFECFTKAQLPRRELFEKSLSIDAHTGSMARSAEQAIAGVTSGQISLGEQVTWRAKHFGIPFRLTSEISELDAFHSFTDQQVRGPFKKFHHVHEFFGHEHGTLMVDKIHFEAPFGPLGWLAERLVLSWYMPRLIRMRNTYLVNTSAL</sequence>
<reference evidence="1 2" key="1">
    <citation type="submission" date="2023-05" db="EMBL/GenBank/DDBJ databases">
        <title>Glutamicibacter sp. B1, complete genome.</title>
        <authorList>
            <person name="Long Y.H."/>
            <person name="Fang T."/>
            <person name="Li X.Y."/>
        </authorList>
    </citation>
    <scope>NUCLEOTIDE SEQUENCE [LARGE SCALE GENOMIC DNA]</scope>
    <source>
        <strain evidence="1 2">B1</strain>
    </source>
</reference>
<accession>A0AAU6WEZ6</accession>
<dbReference type="KEGG" id="gey:QMQ05_04030"/>
<proteinExistence type="predicted"/>
<dbReference type="EMBL" id="CP125942">
    <property type="protein sequence ID" value="XAO46708.1"/>
    <property type="molecule type" value="Genomic_DNA"/>
</dbReference>